<reference evidence="1" key="1">
    <citation type="submission" date="2023-10" db="EMBL/GenBank/DDBJ databases">
        <authorList>
            <person name="Domelevo Entfellner J.-B."/>
        </authorList>
    </citation>
    <scope>NUCLEOTIDE SEQUENCE</scope>
</reference>
<keyword evidence="2" id="KW-1185">Reference proteome</keyword>
<accession>A0AA86S090</accession>
<organism evidence="1 2">
    <name type="scientific">Sphenostylis stenocarpa</name>
    <dbReference type="NCBI Taxonomy" id="92480"/>
    <lineage>
        <taxon>Eukaryota</taxon>
        <taxon>Viridiplantae</taxon>
        <taxon>Streptophyta</taxon>
        <taxon>Embryophyta</taxon>
        <taxon>Tracheophyta</taxon>
        <taxon>Spermatophyta</taxon>
        <taxon>Magnoliopsida</taxon>
        <taxon>eudicotyledons</taxon>
        <taxon>Gunneridae</taxon>
        <taxon>Pentapetalae</taxon>
        <taxon>rosids</taxon>
        <taxon>fabids</taxon>
        <taxon>Fabales</taxon>
        <taxon>Fabaceae</taxon>
        <taxon>Papilionoideae</taxon>
        <taxon>50 kb inversion clade</taxon>
        <taxon>NPAAA clade</taxon>
        <taxon>indigoferoid/millettioid clade</taxon>
        <taxon>Phaseoleae</taxon>
        <taxon>Sphenostylis</taxon>
    </lineage>
</organism>
<name>A0AA86S090_9FABA</name>
<gene>
    <name evidence="1" type="ORF">AYBTSS11_LOCUS6739</name>
</gene>
<evidence type="ECO:0000313" key="2">
    <source>
        <dbReference type="Proteomes" id="UP001189624"/>
    </source>
</evidence>
<protein>
    <submittedName>
        <fullName evidence="1">Uncharacterized protein</fullName>
    </submittedName>
</protein>
<dbReference type="EMBL" id="OY731399">
    <property type="protein sequence ID" value="CAJ1934111.1"/>
    <property type="molecule type" value="Genomic_DNA"/>
</dbReference>
<dbReference type="Gramene" id="rna-AYBTSS11_LOCUS6739">
    <property type="protein sequence ID" value="CAJ1934111.1"/>
    <property type="gene ID" value="gene-AYBTSS11_LOCUS6739"/>
</dbReference>
<sequence>MNHTCKVKSRADHFLYSEKKLIICTLTDLPCPIGHMDLLFIPYVEDQVARFKVRAKLHVAPLDMAAKLKGIEGKGWRCYCSLLKSAPIVNVSDESEGGQARGSAPIKYENLPRFVQG</sequence>
<evidence type="ECO:0000313" key="1">
    <source>
        <dbReference type="EMBL" id="CAJ1934111.1"/>
    </source>
</evidence>
<dbReference type="Proteomes" id="UP001189624">
    <property type="component" value="Chromosome 2"/>
</dbReference>
<proteinExistence type="predicted"/>
<dbReference type="AlphaFoldDB" id="A0AA86S090"/>